<evidence type="ECO:0000313" key="1">
    <source>
        <dbReference type="EMBL" id="KAF9487775.1"/>
    </source>
</evidence>
<dbReference type="Proteomes" id="UP000807025">
    <property type="component" value="Unassembled WGS sequence"/>
</dbReference>
<gene>
    <name evidence="1" type="ORF">BDN71DRAFT_1458114</name>
</gene>
<accession>A0A9P5ZID9</accession>
<proteinExistence type="predicted"/>
<reference evidence="1" key="1">
    <citation type="submission" date="2020-11" db="EMBL/GenBank/DDBJ databases">
        <authorList>
            <consortium name="DOE Joint Genome Institute"/>
            <person name="Ahrendt S."/>
            <person name="Riley R."/>
            <person name="Andreopoulos W."/>
            <person name="Labutti K."/>
            <person name="Pangilinan J."/>
            <person name="Ruiz-Duenas F.J."/>
            <person name="Barrasa J.M."/>
            <person name="Sanchez-Garcia M."/>
            <person name="Camarero S."/>
            <person name="Miyauchi S."/>
            <person name="Serrano A."/>
            <person name="Linde D."/>
            <person name="Babiker R."/>
            <person name="Drula E."/>
            <person name="Ayuso-Fernandez I."/>
            <person name="Pacheco R."/>
            <person name="Padilla G."/>
            <person name="Ferreira P."/>
            <person name="Barriuso J."/>
            <person name="Kellner H."/>
            <person name="Castanera R."/>
            <person name="Alfaro M."/>
            <person name="Ramirez L."/>
            <person name="Pisabarro A.G."/>
            <person name="Kuo A."/>
            <person name="Tritt A."/>
            <person name="Lipzen A."/>
            <person name="He G."/>
            <person name="Yan M."/>
            <person name="Ng V."/>
            <person name="Cullen D."/>
            <person name="Martin F."/>
            <person name="Rosso M.-N."/>
            <person name="Henrissat B."/>
            <person name="Hibbett D."/>
            <person name="Martinez A.T."/>
            <person name="Grigoriev I.V."/>
        </authorList>
    </citation>
    <scope>NUCLEOTIDE SEQUENCE</scope>
    <source>
        <strain evidence="1">ATCC 90797</strain>
    </source>
</reference>
<sequence>MCHASLGVPAPRAPTIPFSFQFYYGGLDCCSFKCLRAPARNFPTRPARIRADNTHPSTSTVLDFSCRYISFNRPQDFCLMLVI</sequence>
<comment type="caution">
    <text evidence="1">The sequence shown here is derived from an EMBL/GenBank/DDBJ whole genome shotgun (WGS) entry which is preliminary data.</text>
</comment>
<dbReference type="EMBL" id="MU154751">
    <property type="protein sequence ID" value="KAF9487775.1"/>
    <property type="molecule type" value="Genomic_DNA"/>
</dbReference>
<protein>
    <submittedName>
        <fullName evidence="1">Uncharacterized protein</fullName>
    </submittedName>
</protein>
<keyword evidence="2" id="KW-1185">Reference proteome</keyword>
<evidence type="ECO:0000313" key="2">
    <source>
        <dbReference type="Proteomes" id="UP000807025"/>
    </source>
</evidence>
<feature type="non-terminal residue" evidence="1">
    <location>
        <position position="83"/>
    </location>
</feature>
<organism evidence="1 2">
    <name type="scientific">Pleurotus eryngii</name>
    <name type="common">Boletus of the steppes</name>
    <dbReference type="NCBI Taxonomy" id="5323"/>
    <lineage>
        <taxon>Eukaryota</taxon>
        <taxon>Fungi</taxon>
        <taxon>Dikarya</taxon>
        <taxon>Basidiomycota</taxon>
        <taxon>Agaricomycotina</taxon>
        <taxon>Agaricomycetes</taxon>
        <taxon>Agaricomycetidae</taxon>
        <taxon>Agaricales</taxon>
        <taxon>Pleurotineae</taxon>
        <taxon>Pleurotaceae</taxon>
        <taxon>Pleurotus</taxon>
    </lineage>
</organism>
<dbReference type="AlphaFoldDB" id="A0A9P5ZID9"/>
<name>A0A9P5ZID9_PLEER</name>